<evidence type="ECO:0000256" key="6">
    <source>
        <dbReference type="ARBA" id="ARBA00022989"/>
    </source>
</evidence>
<evidence type="ECO:0000256" key="3">
    <source>
        <dbReference type="ARBA" id="ARBA00022516"/>
    </source>
</evidence>
<feature type="domain" description="Fatty acid desaturase" evidence="15">
    <location>
        <begin position="81"/>
        <end position="288"/>
    </location>
</feature>
<dbReference type="InterPro" id="IPR005804">
    <property type="entry name" value="FA_desaturase_dom"/>
</dbReference>
<dbReference type="Proteomes" id="UP000326759">
    <property type="component" value="Unassembled WGS sequence"/>
</dbReference>
<keyword evidence="11 12" id="KW-0275">Fatty acid biosynthesis</keyword>
<evidence type="ECO:0000256" key="11">
    <source>
        <dbReference type="ARBA" id="ARBA00023160"/>
    </source>
</evidence>
<evidence type="ECO:0000256" key="9">
    <source>
        <dbReference type="ARBA" id="ARBA00023098"/>
    </source>
</evidence>
<evidence type="ECO:0000256" key="13">
    <source>
        <dbReference type="SAM" id="MobiDB-lite"/>
    </source>
</evidence>
<gene>
    <name evidence="16" type="primary">SCD5_2</name>
    <name evidence="16" type="ORF">Anas_12008</name>
</gene>
<keyword evidence="8" id="KW-0408">Iron</keyword>
<evidence type="ECO:0000256" key="7">
    <source>
        <dbReference type="ARBA" id="ARBA00023002"/>
    </source>
</evidence>
<comment type="caution">
    <text evidence="16">The sequence shown here is derived from an EMBL/GenBank/DDBJ whole genome shotgun (WGS) entry which is preliminary data.</text>
</comment>
<comment type="domain">
    <text evidence="12">The histidine box domains are involved in binding the catalytic metal ions.</text>
</comment>
<organism evidence="16 17">
    <name type="scientific">Armadillidium nasatum</name>
    <dbReference type="NCBI Taxonomy" id="96803"/>
    <lineage>
        <taxon>Eukaryota</taxon>
        <taxon>Metazoa</taxon>
        <taxon>Ecdysozoa</taxon>
        <taxon>Arthropoda</taxon>
        <taxon>Crustacea</taxon>
        <taxon>Multicrustacea</taxon>
        <taxon>Malacostraca</taxon>
        <taxon>Eumalacostraca</taxon>
        <taxon>Peracarida</taxon>
        <taxon>Isopoda</taxon>
        <taxon>Oniscidea</taxon>
        <taxon>Crinocheta</taxon>
        <taxon>Armadillidiidae</taxon>
        <taxon>Armadillidium</taxon>
    </lineage>
</organism>
<sequence length="350" mass="41202">MAPQNQDLCTSSLAEEDFALIPEDEHFHIEERKLEINFRQIYRNLRNLDYSKVSWRNVTLFVLLHIYSVYGLYLLFTACMWRTIAFTYLLYFLSAMGITMGAHRLWAHRSYKAKLPLRIFLAFCQTLAFQNSIFEWSRDHRVHHKFSETDADPHNAQRGFFFSHMGWLMYRKHPDVIKKGKTLDMSDLLNDPVVRFQMNYYVPLMVLACFVIPTFLPWYLWGETFINSLMVPTFLRYCVTLHVTWMVNSLAHWIGSKPFDKDIYPSQNKLVATLALGEGWHNYHHVFPFDYRAAELGGVINFNATTDIIDFFAKIGQAYDLKTASKEMQENRAKRTGDGTHENRKTEKVM</sequence>
<dbReference type="PANTHER" id="PTHR11351:SF31">
    <property type="entry name" value="DESATURASE 1, ISOFORM A-RELATED"/>
    <property type="match status" value="1"/>
</dbReference>
<feature type="transmembrane region" description="Helical" evidence="14">
    <location>
        <begin position="88"/>
        <end position="107"/>
    </location>
</feature>
<comment type="cofactor">
    <cofactor evidence="12">
        <name>Fe(2+)</name>
        <dbReference type="ChEBI" id="CHEBI:29033"/>
    </cofactor>
</comment>
<dbReference type="CDD" id="cd03505">
    <property type="entry name" value="Delta9-FADS-like"/>
    <property type="match status" value="1"/>
</dbReference>
<dbReference type="Pfam" id="PF00487">
    <property type="entry name" value="FA_desaturase"/>
    <property type="match status" value="1"/>
</dbReference>
<dbReference type="PRINTS" id="PR00075">
    <property type="entry name" value="FACDDSATRASE"/>
</dbReference>
<dbReference type="AlphaFoldDB" id="A0A5N5T683"/>
<dbReference type="GO" id="GO:0004768">
    <property type="term" value="F:stearoyl-CoA 9-desaturase activity"/>
    <property type="evidence" value="ECO:0007669"/>
    <property type="project" value="TreeGrafter"/>
</dbReference>
<dbReference type="PANTHER" id="PTHR11351">
    <property type="entry name" value="ACYL-COA DESATURASE"/>
    <property type="match status" value="1"/>
</dbReference>
<evidence type="ECO:0000256" key="10">
    <source>
        <dbReference type="ARBA" id="ARBA00023136"/>
    </source>
</evidence>
<feature type="transmembrane region" description="Helical" evidence="14">
    <location>
        <begin position="58"/>
        <end position="76"/>
    </location>
</feature>
<feature type="region of interest" description="Disordered" evidence="13">
    <location>
        <begin position="328"/>
        <end position="350"/>
    </location>
</feature>
<evidence type="ECO:0000259" key="15">
    <source>
        <dbReference type="Pfam" id="PF00487"/>
    </source>
</evidence>
<reference evidence="16 17" key="1">
    <citation type="journal article" date="2019" name="PLoS Biol.">
        <title>Sex chromosomes control vertical transmission of feminizing Wolbachia symbionts in an isopod.</title>
        <authorList>
            <person name="Becking T."/>
            <person name="Chebbi M.A."/>
            <person name="Giraud I."/>
            <person name="Moumen B."/>
            <person name="Laverre T."/>
            <person name="Caubet Y."/>
            <person name="Peccoud J."/>
            <person name="Gilbert C."/>
            <person name="Cordaux R."/>
        </authorList>
    </citation>
    <scope>NUCLEOTIDE SEQUENCE [LARGE SCALE GENOMIC DNA]</scope>
    <source>
        <strain evidence="16">ANa2</strain>
        <tissue evidence="16">Whole body excluding digestive tract and cuticle</tissue>
    </source>
</reference>
<keyword evidence="7 12" id="KW-0560">Oxidoreductase</keyword>
<evidence type="ECO:0000256" key="5">
    <source>
        <dbReference type="ARBA" id="ARBA00022832"/>
    </source>
</evidence>
<evidence type="ECO:0000256" key="1">
    <source>
        <dbReference type="ARBA" id="ARBA00004141"/>
    </source>
</evidence>
<keyword evidence="17" id="KW-1185">Reference proteome</keyword>
<evidence type="ECO:0000256" key="12">
    <source>
        <dbReference type="RuleBase" id="RU000581"/>
    </source>
</evidence>
<evidence type="ECO:0000256" key="14">
    <source>
        <dbReference type="SAM" id="Phobius"/>
    </source>
</evidence>
<dbReference type="EMBL" id="SEYY01008528">
    <property type="protein sequence ID" value="KAB7502111.1"/>
    <property type="molecule type" value="Genomic_DNA"/>
</dbReference>
<feature type="transmembrane region" description="Helical" evidence="14">
    <location>
        <begin position="200"/>
        <end position="222"/>
    </location>
</feature>
<proteinExistence type="inferred from homology"/>
<evidence type="ECO:0000256" key="8">
    <source>
        <dbReference type="ARBA" id="ARBA00023004"/>
    </source>
</evidence>
<keyword evidence="5" id="KW-0276">Fatty acid metabolism</keyword>
<keyword evidence="10 14" id="KW-0472">Membrane</keyword>
<keyword evidence="4 12" id="KW-0812">Transmembrane</keyword>
<keyword evidence="9" id="KW-0443">Lipid metabolism</keyword>
<dbReference type="GO" id="GO:0005789">
    <property type="term" value="C:endoplasmic reticulum membrane"/>
    <property type="evidence" value="ECO:0007669"/>
    <property type="project" value="TreeGrafter"/>
</dbReference>
<dbReference type="OrthoDB" id="10260134at2759"/>
<dbReference type="InterPro" id="IPR015876">
    <property type="entry name" value="Acyl-CoA_DS"/>
</dbReference>
<evidence type="ECO:0000256" key="2">
    <source>
        <dbReference type="ARBA" id="ARBA00009295"/>
    </source>
</evidence>
<dbReference type="GO" id="GO:0005506">
    <property type="term" value="F:iron ion binding"/>
    <property type="evidence" value="ECO:0007669"/>
    <property type="project" value="TreeGrafter"/>
</dbReference>
<evidence type="ECO:0000313" key="16">
    <source>
        <dbReference type="EMBL" id="KAB7502111.1"/>
    </source>
</evidence>
<name>A0A5N5T683_9CRUS</name>
<keyword evidence="3 12" id="KW-0444">Lipid biosynthesis</keyword>
<evidence type="ECO:0000313" key="17">
    <source>
        <dbReference type="Proteomes" id="UP000326759"/>
    </source>
</evidence>
<keyword evidence="6 14" id="KW-1133">Transmembrane helix</keyword>
<comment type="similarity">
    <text evidence="2 12">Belongs to the fatty acid desaturase type 1 family.</text>
</comment>
<protein>
    <submittedName>
        <fullName evidence="16">Stearoyl-CoA desaturase 5</fullName>
    </submittedName>
</protein>
<evidence type="ECO:0000256" key="4">
    <source>
        <dbReference type="ARBA" id="ARBA00022692"/>
    </source>
</evidence>
<dbReference type="GO" id="GO:0006636">
    <property type="term" value="P:unsaturated fatty acid biosynthetic process"/>
    <property type="evidence" value="ECO:0007669"/>
    <property type="project" value="TreeGrafter"/>
</dbReference>
<accession>A0A5N5T683</accession>
<comment type="subcellular location">
    <subcellularLocation>
        <location evidence="1">Membrane</location>
        <topology evidence="1">Multi-pass membrane protein</topology>
    </subcellularLocation>
</comment>